<dbReference type="InterPro" id="IPR020590">
    <property type="entry name" value="Guanylate_kinase_CS"/>
</dbReference>
<accession>A0ABR4MX27</accession>
<evidence type="ECO:0000259" key="9">
    <source>
        <dbReference type="PROSITE" id="PS50052"/>
    </source>
</evidence>
<dbReference type="Proteomes" id="UP001527925">
    <property type="component" value="Unassembled WGS sequence"/>
</dbReference>
<gene>
    <name evidence="10" type="ORF">HK105_208733</name>
</gene>
<sequence>MMALRVLRTAAPAAAAAWPLRAAAPVLLSVRSASSAPASPAQPPPPPPQQQKPPAQTSPLVLGVGALAAAYFLYHTYSTFAGSSSTKPRAAEAPSKPAVDPTKPRPIVLCGPSGTGKSTLLKRLFAEHPEKFGFSVSHTSRKPRAGETDGVEYHFLEREKLKQLIAEGKFVESAEFSGNIYGTSFKAVQDVLEQGKNVILDIDMQGVIQLQQRVQSASSPFSNPPLYIFIAPPSMAVLEKRLKGRGTETEESASKRLEAAKREMDWGLKPGSVDVVIVNDSLETAYESLRKATLG</sequence>
<dbReference type="NCBIfam" id="TIGR03263">
    <property type="entry name" value="guanyl_kin"/>
    <property type="match status" value="1"/>
</dbReference>
<feature type="region of interest" description="Disordered" evidence="7">
    <location>
        <begin position="35"/>
        <end position="57"/>
    </location>
</feature>
<organism evidence="10 11">
    <name type="scientific">Polyrhizophydium stewartii</name>
    <dbReference type="NCBI Taxonomy" id="2732419"/>
    <lineage>
        <taxon>Eukaryota</taxon>
        <taxon>Fungi</taxon>
        <taxon>Fungi incertae sedis</taxon>
        <taxon>Chytridiomycota</taxon>
        <taxon>Chytridiomycota incertae sedis</taxon>
        <taxon>Chytridiomycetes</taxon>
        <taxon>Rhizophydiales</taxon>
        <taxon>Rhizophydiales incertae sedis</taxon>
        <taxon>Polyrhizophydium</taxon>
    </lineage>
</organism>
<name>A0ABR4MX27_9FUNG</name>
<dbReference type="PROSITE" id="PS50052">
    <property type="entry name" value="GUANYLATE_KINASE_2"/>
    <property type="match status" value="1"/>
</dbReference>
<evidence type="ECO:0000256" key="4">
    <source>
        <dbReference type="ARBA" id="ARBA00022741"/>
    </source>
</evidence>
<dbReference type="InterPro" id="IPR027417">
    <property type="entry name" value="P-loop_NTPase"/>
</dbReference>
<keyword evidence="3" id="KW-0808">Transferase</keyword>
<evidence type="ECO:0000313" key="10">
    <source>
        <dbReference type="EMBL" id="KAL2911800.1"/>
    </source>
</evidence>
<keyword evidence="8" id="KW-0732">Signal</keyword>
<feature type="chain" id="PRO_5046382288" description="guanylate kinase" evidence="8">
    <location>
        <begin position="17"/>
        <end position="295"/>
    </location>
</feature>
<dbReference type="CDD" id="cd00071">
    <property type="entry name" value="GMPK"/>
    <property type="match status" value="1"/>
</dbReference>
<feature type="domain" description="Guanylate kinase-like" evidence="9">
    <location>
        <begin position="104"/>
        <end position="294"/>
    </location>
</feature>
<proteinExistence type="inferred from homology"/>
<evidence type="ECO:0000256" key="3">
    <source>
        <dbReference type="ARBA" id="ARBA00022679"/>
    </source>
</evidence>
<dbReference type="SUPFAM" id="SSF52540">
    <property type="entry name" value="P-loop containing nucleoside triphosphate hydrolases"/>
    <property type="match status" value="1"/>
</dbReference>
<evidence type="ECO:0000313" key="11">
    <source>
        <dbReference type="Proteomes" id="UP001527925"/>
    </source>
</evidence>
<dbReference type="SMART" id="SM00072">
    <property type="entry name" value="GuKc"/>
    <property type="match status" value="1"/>
</dbReference>
<dbReference type="InterPro" id="IPR017665">
    <property type="entry name" value="Guanylate_kinase"/>
</dbReference>
<evidence type="ECO:0000256" key="6">
    <source>
        <dbReference type="ARBA" id="ARBA00022840"/>
    </source>
</evidence>
<feature type="signal peptide" evidence="8">
    <location>
        <begin position="1"/>
        <end position="16"/>
    </location>
</feature>
<dbReference type="PANTHER" id="PTHR23117:SF13">
    <property type="entry name" value="GUANYLATE KINASE"/>
    <property type="match status" value="1"/>
</dbReference>
<keyword evidence="11" id="KW-1185">Reference proteome</keyword>
<feature type="compositionally biased region" description="Pro residues" evidence="7">
    <location>
        <begin position="40"/>
        <end position="51"/>
    </location>
</feature>
<keyword evidence="6" id="KW-0067">ATP-binding</keyword>
<dbReference type="InterPro" id="IPR008145">
    <property type="entry name" value="GK/Ca_channel_bsu"/>
</dbReference>
<comment type="caution">
    <text evidence="10">The sequence shown here is derived from an EMBL/GenBank/DDBJ whole genome shotgun (WGS) entry which is preliminary data.</text>
</comment>
<protein>
    <recommendedName>
        <fullName evidence="2">guanylate kinase</fullName>
        <ecNumber evidence="2">2.7.4.8</ecNumber>
    </recommendedName>
</protein>
<dbReference type="InterPro" id="IPR008144">
    <property type="entry name" value="Guanylate_kin-like_dom"/>
</dbReference>
<keyword evidence="4" id="KW-0547">Nucleotide-binding</keyword>
<keyword evidence="5" id="KW-0418">Kinase</keyword>
<comment type="similarity">
    <text evidence="1">Belongs to the guanylate kinase family.</text>
</comment>
<dbReference type="PROSITE" id="PS00856">
    <property type="entry name" value="GUANYLATE_KINASE_1"/>
    <property type="match status" value="1"/>
</dbReference>
<evidence type="ECO:0000256" key="5">
    <source>
        <dbReference type="ARBA" id="ARBA00022777"/>
    </source>
</evidence>
<dbReference type="EC" id="2.7.4.8" evidence="2"/>
<evidence type="ECO:0000256" key="1">
    <source>
        <dbReference type="ARBA" id="ARBA00005790"/>
    </source>
</evidence>
<dbReference type="Gene3D" id="3.40.50.300">
    <property type="entry name" value="P-loop containing nucleotide triphosphate hydrolases"/>
    <property type="match status" value="1"/>
</dbReference>
<dbReference type="PANTHER" id="PTHR23117">
    <property type="entry name" value="GUANYLATE KINASE-RELATED"/>
    <property type="match status" value="1"/>
</dbReference>
<feature type="region of interest" description="Disordered" evidence="7">
    <location>
        <begin position="82"/>
        <end position="107"/>
    </location>
</feature>
<dbReference type="EMBL" id="JADGIZ020000087">
    <property type="protein sequence ID" value="KAL2911800.1"/>
    <property type="molecule type" value="Genomic_DNA"/>
</dbReference>
<evidence type="ECO:0000256" key="8">
    <source>
        <dbReference type="SAM" id="SignalP"/>
    </source>
</evidence>
<reference evidence="10 11" key="1">
    <citation type="submission" date="2023-09" db="EMBL/GenBank/DDBJ databases">
        <title>Pangenome analysis of Batrachochytrium dendrobatidis and related Chytrids.</title>
        <authorList>
            <person name="Yacoub M.N."/>
            <person name="Stajich J.E."/>
            <person name="James T.Y."/>
        </authorList>
    </citation>
    <scope>NUCLEOTIDE SEQUENCE [LARGE SCALE GENOMIC DNA]</scope>
    <source>
        <strain evidence="10 11">JEL0888</strain>
    </source>
</reference>
<evidence type="ECO:0000256" key="2">
    <source>
        <dbReference type="ARBA" id="ARBA00012961"/>
    </source>
</evidence>
<evidence type="ECO:0000256" key="7">
    <source>
        <dbReference type="SAM" id="MobiDB-lite"/>
    </source>
</evidence>
<dbReference type="Pfam" id="PF00625">
    <property type="entry name" value="Guanylate_kin"/>
    <property type="match status" value="1"/>
</dbReference>